<accession>A0ABQ4B1Q0</accession>
<feature type="chain" id="PRO_5045361018" description="DUF5666 domain-containing protein" evidence="2">
    <location>
        <begin position="23"/>
        <end position="134"/>
    </location>
</feature>
<organism evidence="3 4">
    <name type="scientific">Actinoplanes palleronii</name>
    <dbReference type="NCBI Taxonomy" id="113570"/>
    <lineage>
        <taxon>Bacteria</taxon>
        <taxon>Bacillati</taxon>
        <taxon>Actinomycetota</taxon>
        <taxon>Actinomycetes</taxon>
        <taxon>Micromonosporales</taxon>
        <taxon>Micromonosporaceae</taxon>
        <taxon>Actinoplanes</taxon>
    </lineage>
</organism>
<dbReference type="Proteomes" id="UP000624709">
    <property type="component" value="Unassembled WGS sequence"/>
</dbReference>
<evidence type="ECO:0000313" key="4">
    <source>
        <dbReference type="Proteomes" id="UP000624709"/>
    </source>
</evidence>
<keyword evidence="2" id="KW-0732">Signal</keyword>
<reference evidence="3 4" key="1">
    <citation type="submission" date="2021-01" db="EMBL/GenBank/DDBJ databases">
        <title>Whole genome shotgun sequence of Actinoplanes palleronii NBRC 14916.</title>
        <authorList>
            <person name="Komaki H."/>
            <person name="Tamura T."/>
        </authorList>
    </citation>
    <scope>NUCLEOTIDE SEQUENCE [LARGE SCALE GENOMIC DNA]</scope>
    <source>
        <strain evidence="3 4">NBRC 14916</strain>
    </source>
</reference>
<gene>
    <name evidence="3" type="ORF">Apa02nite_007040</name>
</gene>
<sequence>MIRRTVVPAVLLTLVIAGCARSQSDTGSVEPGAAPSVSVLPESTSAQPEPSVTKSGKPAAGTTTVTGTVTAGVEPNCLILQAGKALHLLVFDDEALRASAVVGSKVRVTGTPQPGTMTTCQQGEPFLVSSVTPG</sequence>
<keyword evidence="4" id="KW-1185">Reference proteome</keyword>
<feature type="compositionally biased region" description="Polar residues" evidence="1">
    <location>
        <begin position="41"/>
        <end position="54"/>
    </location>
</feature>
<dbReference type="EMBL" id="BOMS01000013">
    <property type="protein sequence ID" value="GIE64596.1"/>
    <property type="molecule type" value="Genomic_DNA"/>
</dbReference>
<evidence type="ECO:0000256" key="1">
    <source>
        <dbReference type="SAM" id="MobiDB-lite"/>
    </source>
</evidence>
<evidence type="ECO:0000313" key="3">
    <source>
        <dbReference type="EMBL" id="GIE64596.1"/>
    </source>
</evidence>
<name>A0ABQ4B1Q0_9ACTN</name>
<dbReference type="RefSeq" id="WP_203823818.1">
    <property type="nucleotide sequence ID" value="NZ_BAAATY010000013.1"/>
</dbReference>
<proteinExistence type="predicted"/>
<evidence type="ECO:0008006" key="5">
    <source>
        <dbReference type="Google" id="ProtNLM"/>
    </source>
</evidence>
<evidence type="ECO:0000256" key="2">
    <source>
        <dbReference type="SAM" id="SignalP"/>
    </source>
</evidence>
<comment type="caution">
    <text evidence="3">The sequence shown here is derived from an EMBL/GenBank/DDBJ whole genome shotgun (WGS) entry which is preliminary data.</text>
</comment>
<feature type="region of interest" description="Disordered" evidence="1">
    <location>
        <begin position="23"/>
        <end position="64"/>
    </location>
</feature>
<dbReference type="PROSITE" id="PS51257">
    <property type="entry name" value="PROKAR_LIPOPROTEIN"/>
    <property type="match status" value="1"/>
</dbReference>
<feature type="signal peptide" evidence="2">
    <location>
        <begin position="1"/>
        <end position="22"/>
    </location>
</feature>
<protein>
    <recommendedName>
        <fullName evidence="5">DUF5666 domain-containing protein</fullName>
    </recommendedName>
</protein>